<name>A0A1P8EMP0_9GAMM</name>
<evidence type="ECO:0000313" key="3">
    <source>
        <dbReference type="Proteomes" id="UP000185674"/>
    </source>
</evidence>
<proteinExistence type="predicted"/>
<evidence type="ECO:0000313" key="2">
    <source>
        <dbReference type="EMBL" id="APV37352.1"/>
    </source>
</evidence>
<gene>
    <name evidence="2" type="ORF">BEN76_15620</name>
</gene>
<dbReference type="AlphaFoldDB" id="A0A1P8EMP0"/>
<sequence length="237" mass="27059">MRNLCFLLCGLGLLTGCQHSVPQSSDAQALRSTLPPVDVTQKPGITDQYHVGKFSVGGWVNQKLGQYFQPIQPQNPQAAVVYLYRPDTRWNQQEIAAANLFINGKRIPSLLNNHYYWIELPAGTYRLSSSRPLTVFHFQDPKYIDMSVEAGQSYYVKYDEENPGRKERSGPFLIVPEKTGRNQIAFTRLKSSSYNFVAQDQNGKIRSKAQELKPAKYDEKSDVLLVKPFKLWNPLTW</sequence>
<dbReference type="Pfam" id="PF11008">
    <property type="entry name" value="DUF2846"/>
    <property type="match status" value="1"/>
</dbReference>
<feature type="domain" description="DUF2846" evidence="1">
    <location>
        <begin position="78"/>
        <end position="165"/>
    </location>
</feature>
<dbReference type="Proteomes" id="UP000185674">
    <property type="component" value="Chromosome"/>
</dbReference>
<organism evidence="2 3">
    <name type="scientific">Acinetobacter soli</name>
    <dbReference type="NCBI Taxonomy" id="487316"/>
    <lineage>
        <taxon>Bacteria</taxon>
        <taxon>Pseudomonadati</taxon>
        <taxon>Pseudomonadota</taxon>
        <taxon>Gammaproteobacteria</taxon>
        <taxon>Moraxellales</taxon>
        <taxon>Moraxellaceae</taxon>
        <taxon>Acinetobacter</taxon>
    </lineage>
</organism>
<dbReference type="InterPro" id="IPR022548">
    <property type="entry name" value="DUF2846"/>
</dbReference>
<dbReference type="eggNOG" id="ENOG5032Z6X">
    <property type="taxonomic scope" value="Bacteria"/>
</dbReference>
<dbReference type="STRING" id="487316.BEN76_15620"/>
<dbReference type="PROSITE" id="PS51257">
    <property type="entry name" value="PROKAR_LIPOPROTEIN"/>
    <property type="match status" value="1"/>
</dbReference>
<dbReference type="RefSeq" id="WP_004932848.1">
    <property type="nucleotide sequence ID" value="NZ_BBNM01000005.1"/>
</dbReference>
<reference evidence="2 3" key="1">
    <citation type="submission" date="2016-08" db="EMBL/GenBank/DDBJ databases">
        <title>Complete genome sequence of Acinetobacter baylyi strain GFJ2.</title>
        <authorList>
            <person name="Tabata M."/>
            <person name="Kuboki S."/>
            <person name="Gibu N."/>
            <person name="Kinouchi Y."/>
            <person name="Vangnai A."/>
            <person name="Kasai D."/>
            <person name="Fukuda M."/>
        </authorList>
    </citation>
    <scope>NUCLEOTIDE SEQUENCE [LARGE SCALE GENOMIC DNA]</scope>
    <source>
        <strain evidence="2 3">GFJ2</strain>
    </source>
</reference>
<accession>A0A1P8EMP0</accession>
<evidence type="ECO:0000259" key="1">
    <source>
        <dbReference type="Pfam" id="PF11008"/>
    </source>
</evidence>
<dbReference type="EMBL" id="CP016896">
    <property type="protein sequence ID" value="APV37352.1"/>
    <property type="molecule type" value="Genomic_DNA"/>
</dbReference>
<dbReference type="KEGG" id="asol:BEN76_15620"/>
<protein>
    <recommendedName>
        <fullName evidence="1">DUF2846 domain-containing protein</fullName>
    </recommendedName>
</protein>